<feature type="region of interest" description="Disordered" evidence="1">
    <location>
        <begin position="26"/>
        <end position="113"/>
    </location>
</feature>
<dbReference type="AlphaFoldDB" id="A0A8X7V361"/>
<comment type="caution">
    <text evidence="2">The sequence shown here is derived from an EMBL/GenBank/DDBJ whole genome shotgun (WGS) entry which is preliminary data.</text>
</comment>
<feature type="compositionally biased region" description="Polar residues" evidence="1">
    <location>
        <begin position="98"/>
        <end position="112"/>
    </location>
</feature>
<dbReference type="OrthoDB" id="1728974at2759"/>
<sequence>MDTTQRARVARKEILDNRRTIGLTTSNRVTRIFKPTKPSLVPNSSTHTESQSSPSSANLSGSGNGPHPAINRISKIGNQEGIQRSTTISAMKRKTLGSPPSVNSKTRQTKGNKGSYDFVPYSYSMLLSNNSATKLKQILTARQGSNITGQSNPTLPRLFVTDANPEAIQSPFQQTETNQFVPPPRFIVENHPEAYNNRYEMESESETENEDDENQTYTNYPAGESLITPSPQHIPQQTNHTVTPPIIIGIQKKW</sequence>
<feature type="region of interest" description="Disordered" evidence="1">
    <location>
        <begin position="199"/>
        <end position="245"/>
    </location>
</feature>
<gene>
    <name evidence="2" type="ORF">Bca52824_036879</name>
</gene>
<proteinExistence type="predicted"/>
<dbReference type="EMBL" id="JAAMPC010000008">
    <property type="protein sequence ID" value="KAG2300407.1"/>
    <property type="molecule type" value="Genomic_DNA"/>
</dbReference>
<dbReference type="Proteomes" id="UP000886595">
    <property type="component" value="Unassembled WGS sequence"/>
</dbReference>
<feature type="compositionally biased region" description="Polar residues" evidence="1">
    <location>
        <begin position="227"/>
        <end position="242"/>
    </location>
</feature>
<evidence type="ECO:0000313" key="3">
    <source>
        <dbReference type="Proteomes" id="UP000886595"/>
    </source>
</evidence>
<keyword evidence="3" id="KW-1185">Reference proteome</keyword>
<organism evidence="2 3">
    <name type="scientific">Brassica carinata</name>
    <name type="common">Ethiopian mustard</name>
    <name type="synonym">Abyssinian cabbage</name>
    <dbReference type="NCBI Taxonomy" id="52824"/>
    <lineage>
        <taxon>Eukaryota</taxon>
        <taxon>Viridiplantae</taxon>
        <taxon>Streptophyta</taxon>
        <taxon>Embryophyta</taxon>
        <taxon>Tracheophyta</taxon>
        <taxon>Spermatophyta</taxon>
        <taxon>Magnoliopsida</taxon>
        <taxon>eudicotyledons</taxon>
        <taxon>Gunneridae</taxon>
        <taxon>Pentapetalae</taxon>
        <taxon>rosids</taxon>
        <taxon>malvids</taxon>
        <taxon>Brassicales</taxon>
        <taxon>Brassicaceae</taxon>
        <taxon>Brassiceae</taxon>
        <taxon>Brassica</taxon>
    </lineage>
</organism>
<protein>
    <submittedName>
        <fullName evidence="2">Uncharacterized protein</fullName>
    </submittedName>
</protein>
<evidence type="ECO:0000313" key="2">
    <source>
        <dbReference type="EMBL" id="KAG2300407.1"/>
    </source>
</evidence>
<feature type="compositionally biased region" description="Acidic residues" evidence="1">
    <location>
        <begin position="202"/>
        <end position="214"/>
    </location>
</feature>
<accession>A0A8X7V361</accession>
<name>A0A8X7V361_BRACI</name>
<reference evidence="2 3" key="1">
    <citation type="submission" date="2020-02" db="EMBL/GenBank/DDBJ databases">
        <authorList>
            <person name="Ma Q."/>
            <person name="Huang Y."/>
            <person name="Song X."/>
            <person name="Pei D."/>
        </authorList>
    </citation>
    <scope>NUCLEOTIDE SEQUENCE [LARGE SCALE GENOMIC DNA]</scope>
    <source>
        <strain evidence="2">Sxm20200214</strain>
        <tissue evidence="2">Leaf</tissue>
    </source>
</reference>
<evidence type="ECO:0000256" key="1">
    <source>
        <dbReference type="SAM" id="MobiDB-lite"/>
    </source>
</evidence>
<feature type="compositionally biased region" description="Low complexity" evidence="1">
    <location>
        <begin position="44"/>
        <end position="61"/>
    </location>
</feature>
<feature type="compositionally biased region" description="Polar residues" evidence="1">
    <location>
        <begin position="76"/>
        <end position="89"/>
    </location>
</feature>